<organism evidence="2 3">
    <name type="scientific">Pristionchus entomophagus</name>
    <dbReference type="NCBI Taxonomy" id="358040"/>
    <lineage>
        <taxon>Eukaryota</taxon>
        <taxon>Metazoa</taxon>
        <taxon>Ecdysozoa</taxon>
        <taxon>Nematoda</taxon>
        <taxon>Chromadorea</taxon>
        <taxon>Rhabditida</taxon>
        <taxon>Rhabditina</taxon>
        <taxon>Diplogasteromorpha</taxon>
        <taxon>Diplogasteroidea</taxon>
        <taxon>Neodiplogasteridae</taxon>
        <taxon>Pristionchus</taxon>
    </lineage>
</organism>
<reference evidence="2" key="1">
    <citation type="submission" date="2023-10" db="EMBL/GenBank/DDBJ databases">
        <title>Genome assembly of Pristionchus species.</title>
        <authorList>
            <person name="Yoshida K."/>
            <person name="Sommer R.J."/>
        </authorList>
    </citation>
    <scope>NUCLEOTIDE SEQUENCE</scope>
    <source>
        <strain evidence="2">RS0144</strain>
    </source>
</reference>
<evidence type="ECO:0000256" key="1">
    <source>
        <dbReference type="SAM" id="Phobius"/>
    </source>
</evidence>
<evidence type="ECO:0000313" key="3">
    <source>
        <dbReference type="Proteomes" id="UP001432027"/>
    </source>
</evidence>
<keyword evidence="1" id="KW-0472">Membrane</keyword>
<protein>
    <recommendedName>
        <fullName evidence="4">G protein-coupled receptor</fullName>
    </recommendedName>
</protein>
<dbReference type="InterPro" id="IPR056709">
    <property type="entry name" value="DUF7807"/>
</dbReference>
<dbReference type="Pfam" id="PF25093">
    <property type="entry name" value="DUF7807"/>
    <property type="match status" value="1"/>
</dbReference>
<evidence type="ECO:0008006" key="4">
    <source>
        <dbReference type="Google" id="ProtNLM"/>
    </source>
</evidence>
<sequence>MCKIACALGLCGGKAIQSRLLGLLAVAITLGDLLTFLIYREPTWVIVVRSVFLALQLLACAADFIAIAKGIPQLMFPIISMTIPLFLINCALVILAIISLVDQNSFYGNYLRDNRILKETSDEDAKSLITSYNIVSLIASASSALVF</sequence>
<accession>A0AAV5S8S9</accession>
<keyword evidence="3" id="KW-1185">Reference proteome</keyword>
<dbReference type="PANTHER" id="PTHR34851">
    <property type="entry name" value="PROTEIN CBG05235-RELATED"/>
    <property type="match status" value="1"/>
</dbReference>
<dbReference type="EMBL" id="BTSX01000001">
    <property type="protein sequence ID" value="GMS78323.1"/>
    <property type="molecule type" value="Genomic_DNA"/>
</dbReference>
<dbReference type="Proteomes" id="UP001432027">
    <property type="component" value="Unassembled WGS sequence"/>
</dbReference>
<keyword evidence="1" id="KW-0812">Transmembrane</keyword>
<feature type="non-terminal residue" evidence="2">
    <location>
        <position position="147"/>
    </location>
</feature>
<feature type="transmembrane region" description="Helical" evidence="1">
    <location>
        <begin position="45"/>
        <end position="66"/>
    </location>
</feature>
<feature type="transmembrane region" description="Helical" evidence="1">
    <location>
        <begin position="20"/>
        <end position="39"/>
    </location>
</feature>
<dbReference type="AlphaFoldDB" id="A0AAV5S8S9"/>
<dbReference type="PANTHER" id="PTHR34851:SF5">
    <property type="entry name" value="MARVEL DOMAIN-CONTAINING PROTEIN"/>
    <property type="match status" value="1"/>
</dbReference>
<name>A0AAV5S8S9_9BILA</name>
<feature type="transmembrane region" description="Helical" evidence="1">
    <location>
        <begin position="78"/>
        <end position="101"/>
    </location>
</feature>
<evidence type="ECO:0000313" key="2">
    <source>
        <dbReference type="EMBL" id="GMS78323.1"/>
    </source>
</evidence>
<comment type="caution">
    <text evidence="2">The sequence shown here is derived from an EMBL/GenBank/DDBJ whole genome shotgun (WGS) entry which is preliminary data.</text>
</comment>
<keyword evidence="1" id="KW-1133">Transmembrane helix</keyword>
<proteinExistence type="predicted"/>
<gene>
    <name evidence="2" type="ORF">PENTCL1PPCAC_498</name>
</gene>